<keyword evidence="3" id="KW-1185">Reference proteome</keyword>
<evidence type="ECO:0000256" key="1">
    <source>
        <dbReference type="SAM" id="MobiDB-lite"/>
    </source>
</evidence>
<feature type="compositionally biased region" description="Basic and acidic residues" evidence="1">
    <location>
        <begin position="111"/>
        <end position="122"/>
    </location>
</feature>
<dbReference type="Proteomes" id="UP001159364">
    <property type="component" value="Linkage Group LG10"/>
</dbReference>
<dbReference type="PANTHER" id="PTHR36899">
    <property type="entry name" value="OS04G0395700 PROTEIN"/>
    <property type="match status" value="1"/>
</dbReference>
<proteinExistence type="predicted"/>
<feature type="region of interest" description="Disordered" evidence="1">
    <location>
        <begin position="44"/>
        <end position="197"/>
    </location>
</feature>
<feature type="compositionally biased region" description="Acidic residues" evidence="1">
    <location>
        <begin position="128"/>
        <end position="163"/>
    </location>
</feature>
<feature type="region of interest" description="Disordered" evidence="1">
    <location>
        <begin position="1"/>
        <end position="23"/>
    </location>
</feature>
<name>A0AAV8SK16_9ROSI</name>
<comment type="caution">
    <text evidence="2">The sequence shown here is derived from an EMBL/GenBank/DDBJ whole genome shotgun (WGS) entry which is preliminary data.</text>
</comment>
<accession>A0AAV8SK16</accession>
<feature type="compositionally biased region" description="Polar residues" evidence="1">
    <location>
        <begin position="58"/>
        <end position="82"/>
    </location>
</feature>
<feature type="compositionally biased region" description="Acidic residues" evidence="1">
    <location>
        <begin position="188"/>
        <end position="197"/>
    </location>
</feature>
<protein>
    <submittedName>
        <fullName evidence="2">Uncharacterized protein</fullName>
    </submittedName>
</protein>
<sequence length="197" mass="21913">MEEIENQDQLTLPTKRKLDPICENKESEEEFECLHSIKAQKIQSLTTSGNSGHEHNPSEVTQNGNQSVEACTTNSGLNSSKPGVNVKNAEMEANGHEEEGEDDDDDEEEEVNGKDVTVDRKGKGIMIEELDTDDDDEEDDDEDDDSSDDGSELEDDPLAEVDLDNILPSRTRRRSVHPGVYLANDFPSNEEDDDSDE</sequence>
<evidence type="ECO:0000313" key="3">
    <source>
        <dbReference type="Proteomes" id="UP001159364"/>
    </source>
</evidence>
<dbReference type="EMBL" id="JAIWQS010000010">
    <property type="protein sequence ID" value="KAJ8752326.1"/>
    <property type="molecule type" value="Genomic_DNA"/>
</dbReference>
<organism evidence="2 3">
    <name type="scientific">Erythroxylum novogranatense</name>
    <dbReference type="NCBI Taxonomy" id="1862640"/>
    <lineage>
        <taxon>Eukaryota</taxon>
        <taxon>Viridiplantae</taxon>
        <taxon>Streptophyta</taxon>
        <taxon>Embryophyta</taxon>
        <taxon>Tracheophyta</taxon>
        <taxon>Spermatophyta</taxon>
        <taxon>Magnoliopsida</taxon>
        <taxon>eudicotyledons</taxon>
        <taxon>Gunneridae</taxon>
        <taxon>Pentapetalae</taxon>
        <taxon>rosids</taxon>
        <taxon>fabids</taxon>
        <taxon>Malpighiales</taxon>
        <taxon>Erythroxylaceae</taxon>
        <taxon>Erythroxylum</taxon>
    </lineage>
</organism>
<evidence type="ECO:0000313" key="2">
    <source>
        <dbReference type="EMBL" id="KAJ8752326.1"/>
    </source>
</evidence>
<reference evidence="2 3" key="1">
    <citation type="submission" date="2021-09" db="EMBL/GenBank/DDBJ databases">
        <title>Genomic insights and catalytic innovation underlie evolution of tropane alkaloids biosynthesis.</title>
        <authorList>
            <person name="Wang Y.-J."/>
            <person name="Tian T."/>
            <person name="Huang J.-P."/>
            <person name="Huang S.-X."/>
        </authorList>
    </citation>
    <scope>NUCLEOTIDE SEQUENCE [LARGE SCALE GENOMIC DNA]</scope>
    <source>
        <strain evidence="2">KIB-2018</strain>
        <tissue evidence="2">Leaf</tissue>
    </source>
</reference>
<dbReference type="AlphaFoldDB" id="A0AAV8SK16"/>
<dbReference type="PANTHER" id="PTHR36899:SF3">
    <property type="entry name" value="F13K23.8 PROTEIN"/>
    <property type="match status" value="1"/>
</dbReference>
<gene>
    <name evidence="2" type="ORF">K2173_003962</name>
</gene>
<feature type="compositionally biased region" description="Acidic residues" evidence="1">
    <location>
        <begin position="98"/>
        <end position="110"/>
    </location>
</feature>